<evidence type="ECO:0000259" key="8">
    <source>
        <dbReference type="Pfam" id="PF07992"/>
    </source>
</evidence>
<proteinExistence type="inferred from homology"/>
<keyword evidence="5" id="KW-0521">NADP</keyword>
<sequence length="542" mass="61157">MMANNGNVMAGDTDFDALIVGAGFAGLYQLERLRNLGMKVRLYEAGGGVGGIWHWNCYPGARVDTYSAIYQFSDPNLWKDWNWSELYPSWNEMRTYFDHVDQHLNLAKDVQLNTRVTSAQFDERKRHWVVQDQNEKTVRARHVLLCTGFASAPYIPAIPGKELFRGEMHHTALWPQGGLDLTGKKVGVVGTGASAIQVIQEASRKASHTTVFQRTPMLALPMRQRPLSAADNERMKKDYPARFARRAETFGGFDFDFRDESALAVSPQERNAVYEELWEQGGFPFWLGTYNDVLMNAEANRTAYDFWRDQTRQRIKKKELIEKLAPTEPPHPWGAKRPSLEQYYYDVFAQDNVALVDLRESPITEIDERGIKTKDGRHDLDIIVFATGFDAVSGGITRINIAGSDVPNIKEKWKDGIRTQLGIATSGFPNLFFLYGPQSPSGFCNGPSAAEIQGDLIVQMLKDLRDQGITRVEATPAAEEAWRQHNLETAAHTLFPQADSWYMGANIPGKPKEILNYPGGLPTYVQKFKENAARNYEGFTLS</sequence>
<comment type="similarity">
    <text evidence="2">Belongs to the FAD-binding monooxygenase family.</text>
</comment>
<name>A0A369AKT4_9BURK</name>
<gene>
    <name evidence="9" type="ORF">DFR45_104148</name>
</gene>
<evidence type="ECO:0000256" key="7">
    <source>
        <dbReference type="ARBA" id="ARBA00023033"/>
    </source>
</evidence>
<evidence type="ECO:0000256" key="2">
    <source>
        <dbReference type="ARBA" id="ARBA00010139"/>
    </source>
</evidence>
<evidence type="ECO:0000256" key="6">
    <source>
        <dbReference type="ARBA" id="ARBA00023002"/>
    </source>
</evidence>
<keyword evidence="10" id="KW-1185">Reference proteome</keyword>
<dbReference type="RefSeq" id="WP_199755302.1">
    <property type="nucleotide sequence ID" value="NZ_VLKV01000004.1"/>
</dbReference>
<evidence type="ECO:0000256" key="3">
    <source>
        <dbReference type="ARBA" id="ARBA00022630"/>
    </source>
</evidence>
<dbReference type="InterPro" id="IPR036188">
    <property type="entry name" value="FAD/NAD-bd_sf"/>
</dbReference>
<dbReference type="Pfam" id="PF07992">
    <property type="entry name" value="Pyr_redox_2"/>
    <property type="match status" value="1"/>
</dbReference>
<dbReference type="Gene3D" id="3.50.50.60">
    <property type="entry name" value="FAD/NAD(P)-binding domain"/>
    <property type="match status" value="2"/>
</dbReference>
<reference evidence="9 10" key="1">
    <citation type="submission" date="2018-07" db="EMBL/GenBank/DDBJ databases">
        <title>Genomic Encyclopedia of Type Strains, Phase IV (KMG-IV): sequencing the most valuable type-strain genomes for metagenomic binning, comparative biology and taxonomic classification.</title>
        <authorList>
            <person name="Goeker M."/>
        </authorList>
    </citation>
    <scope>NUCLEOTIDE SEQUENCE [LARGE SCALE GENOMIC DNA]</scope>
    <source>
        <strain evidence="9 10">DSM 100911</strain>
    </source>
</reference>
<dbReference type="AlphaFoldDB" id="A0A369AKT4"/>
<organism evidence="9 10">
    <name type="scientific">Extensimonas vulgaris</name>
    <dbReference type="NCBI Taxonomy" id="1031594"/>
    <lineage>
        <taxon>Bacteria</taxon>
        <taxon>Pseudomonadati</taxon>
        <taxon>Pseudomonadota</taxon>
        <taxon>Betaproteobacteria</taxon>
        <taxon>Burkholderiales</taxon>
        <taxon>Comamonadaceae</taxon>
        <taxon>Extensimonas</taxon>
    </lineage>
</organism>
<dbReference type="EMBL" id="QPJU01000004">
    <property type="protein sequence ID" value="RCX09781.1"/>
    <property type="molecule type" value="Genomic_DNA"/>
</dbReference>
<evidence type="ECO:0000313" key="10">
    <source>
        <dbReference type="Proteomes" id="UP000252174"/>
    </source>
</evidence>
<evidence type="ECO:0000256" key="5">
    <source>
        <dbReference type="ARBA" id="ARBA00022857"/>
    </source>
</evidence>
<keyword evidence="7 9" id="KW-0503">Monooxygenase</keyword>
<accession>A0A369AKT4</accession>
<protein>
    <submittedName>
        <fullName evidence="9">Cyclohexanone monooxygenase</fullName>
    </submittedName>
</protein>
<keyword evidence="4" id="KW-0274">FAD</keyword>
<dbReference type="InterPro" id="IPR023753">
    <property type="entry name" value="FAD/NAD-binding_dom"/>
</dbReference>
<keyword evidence="3" id="KW-0285">Flavoprotein</keyword>
<evidence type="ECO:0000313" key="9">
    <source>
        <dbReference type="EMBL" id="RCX09781.1"/>
    </source>
</evidence>
<comment type="cofactor">
    <cofactor evidence="1">
        <name>FAD</name>
        <dbReference type="ChEBI" id="CHEBI:57692"/>
    </cofactor>
</comment>
<dbReference type="PANTHER" id="PTHR43098:SF3">
    <property type="entry name" value="L-ORNITHINE N(5)-MONOOXYGENASE-RELATED"/>
    <property type="match status" value="1"/>
</dbReference>
<keyword evidence="6" id="KW-0560">Oxidoreductase</keyword>
<evidence type="ECO:0000256" key="1">
    <source>
        <dbReference type="ARBA" id="ARBA00001974"/>
    </source>
</evidence>
<evidence type="ECO:0000256" key="4">
    <source>
        <dbReference type="ARBA" id="ARBA00022827"/>
    </source>
</evidence>
<dbReference type="GO" id="GO:0004497">
    <property type="term" value="F:monooxygenase activity"/>
    <property type="evidence" value="ECO:0007669"/>
    <property type="project" value="UniProtKB-KW"/>
</dbReference>
<dbReference type="InterPro" id="IPR050775">
    <property type="entry name" value="FAD-binding_Monooxygenases"/>
</dbReference>
<dbReference type="PANTHER" id="PTHR43098">
    <property type="entry name" value="L-ORNITHINE N(5)-MONOOXYGENASE-RELATED"/>
    <property type="match status" value="1"/>
</dbReference>
<comment type="caution">
    <text evidence="9">The sequence shown here is derived from an EMBL/GenBank/DDBJ whole genome shotgun (WGS) entry which is preliminary data.</text>
</comment>
<dbReference type="SUPFAM" id="SSF51905">
    <property type="entry name" value="FAD/NAD(P)-binding domain"/>
    <property type="match status" value="2"/>
</dbReference>
<dbReference type="Proteomes" id="UP000252174">
    <property type="component" value="Unassembled WGS sequence"/>
</dbReference>
<feature type="domain" description="FAD/NAD(P)-binding" evidence="8">
    <location>
        <begin position="16"/>
        <end position="237"/>
    </location>
</feature>